<dbReference type="GO" id="GO:0003677">
    <property type="term" value="F:DNA binding"/>
    <property type="evidence" value="ECO:0007669"/>
    <property type="project" value="InterPro"/>
</dbReference>
<dbReference type="AlphaFoldDB" id="A0A3P7PX82"/>
<name>A0A3P7PX82_9FIRM</name>
<dbReference type="GO" id="GO:0006310">
    <property type="term" value="P:DNA recombination"/>
    <property type="evidence" value="ECO:0007669"/>
    <property type="project" value="UniProtKB-KW"/>
</dbReference>
<gene>
    <name evidence="2" type="ORF">PATL70BA_1445</name>
    <name evidence="3" type="ORF">PATL70BA_2382</name>
</gene>
<evidence type="ECO:0000256" key="1">
    <source>
        <dbReference type="ARBA" id="ARBA00023172"/>
    </source>
</evidence>
<protein>
    <recommendedName>
        <fullName evidence="5">Tyr recombinase domain-containing protein</fullName>
    </recommendedName>
</protein>
<dbReference type="Gene3D" id="1.10.443.10">
    <property type="entry name" value="Intergrase catalytic core"/>
    <property type="match status" value="1"/>
</dbReference>
<proteinExistence type="predicted"/>
<dbReference type="InterPro" id="IPR011010">
    <property type="entry name" value="DNA_brk_join_enz"/>
</dbReference>
<evidence type="ECO:0008006" key="5">
    <source>
        <dbReference type="Google" id="ProtNLM"/>
    </source>
</evidence>
<dbReference type="EMBL" id="LR130778">
    <property type="protein sequence ID" value="VDN48277.1"/>
    <property type="molecule type" value="Genomic_DNA"/>
</dbReference>
<dbReference type="RefSeq" id="WP_279233184.1">
    <property type="nucleotide sequence ID" value="NZ_LR130778.1"/>
</dbReference>
<dbReference type="InterPro" id="IPR013762">
    <property type="entry name" value="Integrase-like_cat_sf"/>
</dbReference>
<reference evidence="3 4" key="1">
    <citation type="submission" date="2018-09" db="EMBL/GenBank/DDBJ databases">
        <authorList>
            <person name="Postec A."/>
        </authorList>
    </citation>
    <scope>NUCLEOTIDE SEQUENCE [LARGE SCALE GENOMIC DNA]</scope>
    <source>
        <strain evidence="3">70B-A</strain>
    </source>
</reference>
<keyword evidence="1" id="KW-0233">DNA recombination</keyword>
<evidence type="ECO:0000313" key="4">
    <source>
        <dbReference type="Proteomes" id="UP000279029"/>
    </source>
</evidence>
<evidence type="ECO:0000313" key="3">
    <source>
        <dbReference type="EMBL" id="VDN48277.1"/>
    </source>
</evidence>
<dbReference type="SUPFAM" id="SSF56349">
    <property type="entry name" value="DNA breaking-rejoining enzymes"/>
    <property type="match status" value="1"/>
</dbReference>
<evidence type="ECO:0000313" key="2">
    <source>
        <dbReference type="EMBL" id="VDN47330.1"/>
    </source>
</evidence>
<dbReference type="KEGG" id="cbar:PATL70BA_2382"/>
<accession>A0A3P7PX82</accession>
<dbReference type="GO" id="GO:0015074">
    <property type="term" value="P:DNA integration"/>
    <property type="evidence" value="ECO:0007669"/>
    <property type="project" value="InterPro"/>
</dbReference>
<dbReference type="Proteomes" id="UP000279029">
    <property type="component" value="Chromosome"/>
</dbReference>
<sequence length="42" mass="4805">MEHEIPLPVISEILGHTNTETTLTYLRINITELRKCALEVVI</sequence>
<organism evidence="3 4">
    <name type="scientific">Petrocella atlantisensis</name>
    <dbReference type="NCBI Taxonomy" id="2173034"/>
    <lineage>
        <taxon>Bacteria</taxon>
        <taxon>Bacillati</taxon>
        <taxon>Bacillota</taxon>
        <taxon>Clostridia</taxon>
        <taxon>Lachnospirales</taxon>
        <taxon>Vallitaleaceae</taxon>
        <taxon>Petrocella</taxon>
    </lineage>
</organism>
<dbReference type="EMBL" id="LR130778">
    <property type="protein sequence ID" value="VDN47330.1"/>
    <property type="molecule type" value="Genomic_DNA"/>
</dbReference>
<dbReference type="KEGG" id="cbar:PATL70BA_1445"/>
<keyword evidence="4" id="KW-1185">Reference proteome</keyword>